<reference evidence="1" key="1">
    <citation type="journal article" date="2023" name="Mol. Phylogenet. Evol.">
        <title>Genome-scale phylogeny and comparative genomics of the fungal order Sordariales.</title>
        <authorList>
            <person name="Hensen N."/>
            <person name="Bonometti L."/>
            <person name="Westerberg I."/>
            <person name="Brannstrom I.O."/>
            <person name="Guillou S."/>
            <person name="Cros-Aarteil S."/>
            <person name="Calhoun S."/>
            <person name="Haridas S."/>
            <person name="Kuo A."/>
            <person name="Mondo S."/>
            <person name="Pangilinan J."/>
            <person name="Riley R."/>
            <person name="LaButti K."/>
            <person name="Andreopoulos B."/>
            <person name="Lipzen A."/>
            <person name="Chen C."/>
            <person name="Yan M."/>
            <person name="Daum C."/>
            <person name="Ng V."/>
            <person name="Clum A."/>
            <person name="Steindorff A."/>
            <person name="Ohm R.A."/>
            <person name="Martin F."/>
            <person name="Silar P."/>
            <person name="Natvig D.O."/>
            <person name="Lalanne C."/>
            <person name="Gautier V."/>
            <person name="Ament-Velasquez S.L."/>
            <person name="Kruys A."/>
            <person name="Hutchinson M.I."/>
            <person name="Powell A.J."/>
            <person name="Barry K."/>
            <person name="Miller A.N."/>
            <person name="Grigoriev I.V."/>
            <person name="Debuchy R."/>
            <person name="Gladieux P."/>
            <person name="Hiltunen Thoren M."/>
            <person name="Johannesson H."/>
        </authorList>
    </citation>
    <scope>NUCLEOTIDE SEQUENCE</scope>
    <source>
        <strain evidence="1">CBS 232.78</strain>
    </source>
</reference>
<keyword evidence="2" id="KW-1185">Reference proteome</keyword>
<evidence type="ECO:0000313" key="1">
    <source>
        <dbReference type="EMBL" id="KAK3390408.1"/>
    </source>
</evidence>
<gene>
    <name evidence="1" type="ORF">B0H63DRAFT_114004</name>
</gene>
<dbReference type="AlphaFoldDB" id="A0AAE0NZ18"/>
<sequence>MPLGLCSPFRVYADNLRRDLSNATPSQDDGSVIPQSFVQLMHTNKPHGHGTTMTDILPEYTGQVPIILPHTKRYVMCNTSRTGNLSKWVVYWTLVSAKHSCTAAAFILPWKASLISHHAICLAVPNAAKLPFSSAIEILGTVYLLPLRRRQGSKIVPKRYLSHGPRWRQQLVCIVDRLAVLVQGIASSLAYKQSRPHLSIRLMMTLTSYITAKSPSHSCMALVLYTQSYRFPVLNTQTSI</sequence>
<accession>A0AAE0NZ18</accession>
<comment type="caution">
    <text evidence="1">The sequence shown here is derived from an EMBL/GenBank/DDBJ whole genome shotgun (WGS) entry which is preliminary data.</text>
</comment>
<dbReference type="EMBL" id="JAULSW010000002">
    <property type="protein sequence ID" value="KAK3390408.1"/>
    <property type="molecule type" value="Genomic_DNA"/>
</dbReference>
<protein>
    <submittedName>
        <fullName evidence="1">Uncharacterized protein</fullName>
    </submittedName>
</protein>
<dbReference type="Proteomes" id="UP001285441">
    <property type="component" value="Unassembled WGS sequence"/>
</dbReference>
<name>A0AAE0NZ18_9PEZI</name>
<proteinExistence type="predicted"/>
<organism evidence="1 2">
    <name type="scientific">Podospora didyma</name>
    <dbReference type="NCBI Taxonomy" id="330526"/>
    <lineage>
        <taxon>Eukaryota</taxon>
        <taxon>Fungi</taxon>
        <taxon>Dikarya</taxon>
        <taxon>Ascomycota</taxon>
        <taxon>Pezizomycotina</taxon>
        <taxon>Sordariomycetes</taxon>
        <taxon>Sordariomycetidae</taxon>
        <taxon>Sordariales</taxon>
        <taxon>Podosporaceae</taxon>
        <taxon>Podospora</taxon>
    </lineage>
</organism>
<evidence type="ECO:0000313" key="2">
    <source>
        <dbReference type="Proteomes" id="UP001285441"/>
    </source>
</evidence>
<reference evidence="1" key="2">
    <citation type="submission" date="2023-06" db="EMBL/GenBank/DDBJ databases">
        <authorList>
            <consortium name="Lawrence Berkeley National Laboratory"/>
            <person name="Haridas S."/>
            <person name="Hensen N."/>
            <person name="Bonometti L."/>
            <person name="Westerberg I."/>
            <person name="Brannstrom I.O."/>
            <person name="Guillou S."/>
            <person name="Cros-Aarteil S."/>
            <person name="Calhoun S."/>
            <person name="Kuo A."/>
            <person name="Mondo S."/>
            <person name="Pangilinan J."/>
            <person name="Riley R."/>
            <person name="LaButti K."/>
            <person name="Andreopoulos B."/>
            <person name="Lipzen A."/>
            <person name="Chen C."/>
            <person name="Yanf M."/>
            <person name="Daum C."/>
            <person name="Ng V."/>
            <person name="Clum A."/>
            <person name="Steindorff A."/>
            <person name="Ohm R."/>
            <person name="Martin F."/>
            <person name="Silar P."/>
            <person name="Natvig D."/>
            <person name="Lalanne C."/>
            <person name="Gautier V."/>
            <person name="Ament-velasquez S.L."/>
            <person name="Kruys A."/>
            <person name="Hutchinson M.I."/>
            <person name="Powell A.J."/>
            <person name="Barry K."/>
            <person name="Miller A.N."/>
            <person name="Grigoriev I.V."/>
            <person name="Debuchy R."/>
            <person name="Gladieux P."/>
            <person name="Thoren M.H."/>
            <person name="Johannesson H."/>
        </authorList>
    </citation>
    <scope>NUCLEOTIDE SEQUENCE</scope>
    <source>
        <strain evidence="1">CBS 232.78</strain>
    </source>
</reference>